<evidence type="ECO:0000313" key="9">
    <source>
        <dbReference type="EMBL" id="OGW96217.1"/>
    </source>
</evidence>
<comment type="similarity">
    <text evidence="2">Belongs to the acyltransferase 3 family.</text>
</comment>
<dbReference type="GO" id="GO:0009246">
    <property type="term" value="P:enterobacterial common antigen biosynthetic process"/>
    <property type="evidence" value="ECO:0007669"/>
    <property type="project" value="TreeGrafter"/>
</dbReference>
<dbReference type="PANTHER" id="PTHR40074">
    <property type="entry name" value="O-ACETYLTRANSFERASE WECH"/>
    <property type="match status" value="1"/>
</dbReference>
<name>A0A1G1KTH8_9BACT</name>
<dbReference type="GO" id="GO:0005886">
    <property type="term" value="C:plasma membrane"/>
    <property type="evidence" value="ECO:0007669"/>
    <property type="project" value="UniProtKB-SubCell"/>
</dbReference>
<dbReference type="GO" id="GO:0016413">
    <property type="term" value="F:O-acetyltransferase activity"/>
    <property type="evidence" value="ECO:0007669"/>
    <property type="project" value="TreeGrafter"/>
</dbReference>
<evidence type="ECO:0000256" key="2">
    <source>
        <dbReference type="ARBA" id="ARBA00007400"/>
    </source>
</evidence>
<keyword evidence="4 7" id="KW-0812">Transmembrane</keyword>
<dbReference type="AlphaFoldDB" id="A0A1G1KTH8"/>
<dbReference type="EMBL" id="MHFR01000052">
    <property type="protein sequence ID" value="OGW96217.1"/>
    <property type="molecule type" value="Genomic_DNA"/>
</dbReference>
<feature type="domain" description="Acyltransferase 3" evidence="8">
    <location>
        <begin position="17"/>
        <end position="345"/>
    </location>
</feature>
<feature type="transmembrane region" description="Helical" evidence="7">
    <location>
        <begin position="191"/>
        <end position="209"/>
    </location>
</feature>
<feature type="transmembrane region" description="Helical" evidence="7">
    <location>
        <begin position="262"/>
        <end position="280"/>
    </location>
</feature>
<feature type="transmembrane region" description="Helical" evidence="7">
    <location>
        <begin position="20"/>
        <end position="39"/>
    </location>
</feature>
<evidence type="ECO:0000256" key="5">
    <source>
        <dbReference type="ARBA" id="ARBA00022989"/>
    </source>
</evidence>
<dbReference type="InterPro" id="IPR002656">
    <property type="entry name" value="Acyl_transf_3_dom"/>
</dbReference>
<proteinExistence type="inferred from homology"/>
<feature type="transmembrane region" description="Helical" evidence="7">
    <location>
        <begin position="331"/>
        <end position="351"/>
    </location>
</feature>
<reference evidence="9 10" key="1">
    <citation type="journal article" date="2016" name="Nat. Commun.">
        <title>Thousands of microbial genomes shed light on interconnected biogeochemical processes in an aquifer system.</title>
        <authorList>
            <person name="Anantharaman K."/>
            <person name="Brown C.T."/>
            <person name="Hug L.A."/>
            <person name="Sharon I."/>
            <person name="Castelle C.J."/>
            <person name="Probst A.J."/>
            <person name="Thomas B.C."/>
            <person name="Singh A."/>
            <person name="Wilkins M.J."/>
            <person name="Karaoz U."/>
            <person name="Brodie E.L."/>
            <person name="Williams K.H."/>
            <person name="Hubbard S.S."/>
            <person name="Banfield J.F."/>
        </authorList>
    </citation>
    <scope>NUCLEOTIDE SEQUENCE [LARGE SCALE GENOMIC DNA]</scope>
</reference>
<protein>
    <recommendedName>
        <fullName evidence="8">Acyltransferase 3 domain-containing protein</fullName>
    </recommendedName>
</protein>
<feature type="transmembrane region" description="Helical" evidence="7">
    <location>
        <begin position="132"/>
        <end position="150"/>
    </location>
</feature>
<evidence type="ECO:0000313" key="10">
    <source>
        <dbReference type="Proteomes" id="UP000178187"/>
    </source>
</evidence>
<feature type="transmembrane region" description="Helical" evidence="7">
    <location>
        <begin position="162"/>
        <end position="179"/>
    </location>
</feature>
<comment type="subcellular location">
    <subcellularLocation>
        <location evidence="1">Cell membrane</location>
        <topology evidence="1">Multi-pass membrane protein</topology>
    </subcellularLocation>
</comment>
<organism evidence="9 10">
    <name type="scientific">Candidatus Danuiimicrobium aquiferis</name>
    <dbReference type="NCBI Taxonomy" id="1801832"/>
    <lineage>
        <taxon>Bacteria</taxon>
        <taxon>Pseudomonadati</taxon>
        <taxon>Candidatus Omnitrophota</taxon>
        <taxon>Candidatus Danuiimicrobium</taxon>
    </lineage>
</organism>
<gene>
    <name evidence="9" type="ORF">A3G33_00190</name>
</gene>
<feature type="transmembrane region" description="Helical" evidence="7">
    <location>
        <begin position="300"/>
        <end position="319"/>
    </location>
</feature>
<accession>A0A1G1KTH8</accession>
<evidence type="ECO:0000256" key="4">
    <source>
        <dbReference type="ARBA" id="ARBA00022692"/>
    </source>
</evidence>
<dbReference type="Proteomes" id="UP000178187">
    <property type="component" value="Unassembled WGS sequence"/>
</dbReference>
<keyword evidence="6 7" id="KW-0472">Membrane</keyword>
<comment type="caution">
    <text evidence="9">The sequence shown here is derived from an EMBL/GenBank/DDBJ whole genome shotgun (WGS) entry which is preliminary data.</text>
</comment>
<keyword evidence="3" id="KW-1003">Cell membrane</keyword>
<evidence type="ECO:0000259" key="8">
    <source>
        <dbReference type="Pfam" id="PF01757"/>
    </source>
</evidence>
<sequence>MVHSHQTIENSQETLFWADLIRAIVVFGVVLVHVSADVITEWSKFPRSWWWAANIYDSLARGCVPAFVMLSGALLLPKIESYRDFFGKRFQRVMIPFVAWTVFYLLWKKHFYEPDLGFFEALIRAANNKVHFHLWFLYVIVGLYMITPVFRVLMAHMSRRHIFYFLILCFFVASFFPFSEKLIQVFANTKIRFSFPIEPVQGFIGYFVLGHFIRQSDTKKFVPAVIVMWVTSLLICAMGSYFLSSHFHSFQSLLYDNMAPNVVFYTATFFIIVKHAGPVIERHLNSGLRNLITNFSKASFGIYLIHPIILEALAVGRWGFKLKGDVLHPFYMIPITTAVIYLLSFFVILLIQKIPYLRKIT</sequence>
<feature type="transmembrane region" description="Helical" evidence="7">
    <location>
        <begin position="59"/>
        <end position="77"/>
    </location>
</feature>
<dbReference type="Pfam" id="PF01757">
    <property type="entry name" value="Acyl_transf_3"/>
    <property type="match status" value="1"/>
</dbReference>
<evidence type="ECO:0000256" key="7">
    <source>
        <dbReference type="SAM" id="Phobius"/>
    </source>
</evidence>
<evidence type="ECO:0000256" key="3">
    <source>
        <dbReference type="ARBA" id="ARBA00022475"/>
    </source>
</evidence>
<dbReference type="PANTHER" id="PTHR40074:SF2">
    <property type="entry name" value="O-ACETYLTRANSFERASE WECH"/>
    <property type="match status" value="1"/>
</dbReference>
<evidence type="ECO:0000256" key="6">
    <source>
        <dbReference type="ARBA" id="ARBA00023136"/>
    </source>
</evidence>
<evidence type="ECO:0000256" key="1">
    <source>
        <dbReference type="ARBA" id="ARBA00004651"/>
    </source>
</evidence>
<feature type="transmembrane region" description="Helical" evidence="7">
    <location>
        <begin position="89"/>
        <end position="107"/>
    </location>
</feature>
<keyword evidence="5 7" id="KW-1133">Transmembrane helix</keyword>
<feature type="transmembrane region" description="Helical" evidence="7">
    <location>
        <begin position="221"/>
        <end position="242"/>
    </location>
</feature>